<keyword evidence="3" id="KW-1185">Reference proteome</keyword>
<reference evidence="2 3" key="1">
    <citation type="journal article" date="2018" name="Cell">
        <title>The Chara Genome: Secondary Complexity and Implications for Plant Terrestrialization.</title>
        <authorList>
            <person name="Nishiyama T."/>
            <person name="Sakayama H."/>
            <person name="Vries J.D."/>
            <person name="Buschmann H."/>
            <person name="Saint-Marcoux D."/>
            <person name="Ullrich K.K."/>
            <person name="Haas F.B."/>
            <person name="Vanderstraeten L."/>
            <person name="Becker D."/>
            <person name="Lang D."/>
            <person name="Vosolsobe S."/>
            <person name="Rombauts S."/>
            <person name="Wilhelmsson P.K.I."/>
            <person name="Janitza P."/>
            <person name="Kern R."/>
            <person name="Heyl A."/>
            <person name="Rumpler F."/>
            <person name="Villalobos L.I.A.C."/>
            <person name="Clay J.M."/>
            <person name="Skokan R."/>
            <person name="Toyoda A."/>
            <person name="Suzuki Y."/>
            <person name="Kagoshima H."/>
            <person name="Schijlen E."/>
            <person name="Tajeshwar N."/>
            <person name="Catarino B."/>
            <person name="Hetherington A.J."/>
            <person name="Saltykova A."/>
            <person name="Bonnot C."/>
            <person name="Breuninger H."/>
            <person name="Symeonidi A."/>
            <person name="Radhakrishnan G.V."/>
            <person name="Van Nieuwerburgh F."/>
            <person name="Deforce D."/>
            <person name="Chang C."/>
            <person name="Karol K.G."/>
            <person name="Hedrich R."/>
            <person name="Ulvskov P."/>
            <person name="Glockner G."/>
            <person name="Delwiche C.F."/>
            <person name="Petrasek J."/>
            <person name="Van de Peer Y."/>
            <person name="Friml J."/>
            <person name="Beilby M."/>
            <person name="Dolan L."/>
            <person name="Kohara Y."/>
            <person name="Sugano S."/>
            <person name="Fujiyama A."/>
            <person name="Delaux P.-M."/>
            <person name="Quint M."/>
            <person name="TheiBen G."/>
            <person name="Hagemann M."/>
            <person name="Harholt J."/>
            <person name="Dunand C."/>
            <person name="Zachgo S."/>
            <person name="Langdale J."/>
            <person name="Maumus F."/>
            <person name="Straeten D.V.D."/>
            <person name="Gould S.B."/>
            <person name="Rensing S.A."/>
        </authorList>
    </citation>
    <scope>NUCLEOTIDE SEQUENCE [LARGE SCALE GENOMIC DNA]</scope>
    <source>
        <strain evidence="2 3">S276</strain>
    </source>
</reference>
<accession>A0A388L1K8</accession>
<evidence type="ECO:0000256" key="1">
    <source>
        <dbReference type="SAM" id="MobiDB-lite"/>
    </source>
</evidence>
<gene>
    <name evidence="2" type="ORF">CBR_g21936</name>
</gene>
<organism evidence="2 3">
    <name type="scientific">Chara braunii</name>
    <name type="common">Braun's stonewort</name>
    <dbReference type="NCBI Taxonomy" id="69332"/>
    <lineage>
        <taxon>Eukaryota</taxon>
        <taxon>Viridiplantae</taxon>
        <taxon>Streptophyta</taxon>
        <taxon>Charophyceae</taxon>
        <taxon>Charales</taxon>
        <taxon>Characeae</taxon>
        <taxon>Chara</taxon>
    </lineage>
</organism>
<dbReference type="AlphaFoldDB" id="A0A388L1K8"/>
<proteinExistence type="predicted"/>
<dbReference type="EMBL" id="BFEA01000239">
    <property type="protein sequence ID" value="GBG76187.1"/>
    <property type="molecule type" value="Genomic_DNA"/>
</dbReference>
<sequence>MAPLGMAGQLTGESISDFRKRIQDQLAQIELEEQRQADAEAARLRAAAEAAAEQARLQGATDHESQERRKEACSLLQRHETATIERLKLWHFEPSDEHENATADEEHKEFLSKIVWRLVYTCKQQQLELENLRPAVQNHKALHEDATRALNACIQALEKPRPEAGQASTSQPAASSRQFEECLDHVVTLLGDINKFAAPATVSQQLTALRTEVRQLQLPGDGNSKREYKIPWQIEKFGDYTYQDPVIWCQSFTTEPQIHQVPEHLYVSALYLNAKGGY</sequence>
<evidence type="ECO:0000313" key="3">
    <source>
        <dbReference type="Proteomes" id="UP000265515"/>
    </source>
</evidence>
<feature type="compositionally biased region" description="Low complexity" evidence="1">
    <location>
        <begin position="44"/>
        <end position="58"/>
    </location>
</feature>
<name>A0A388L1K8_CHABU</name>
<feature type="compositionally biased region" description="Basic and acidic residues" evidence="1">
    <location>
        <begin position="61"/>
        <end position="70"/>
    </location>
</feature>
<evidence type="ECO:0000313" key="2">
    <source>
        <dbReference type="EMBL" id="GBG76187.1"/>
    </source>
</evidence>
<dbReference type="Gramene" id="GBG76187">
    <property type="protein sequence ID" value="GBG76187"/>
    <property type="gene ID" value="CBR_g21936"/>
</dbReference>
<comment type="caution">
    <text evidence="2">The sequence shown here is derived from an EMBL/GenBank/DDBJ whole genome shotgun (WGS) entry which is preliminary data.</text>
</comment>
<dbReference type="Proteomes" id="UP000265515">
    <property type="component" value="Unassembled WGS sequence"/>
</dbReference>
<protein>
    <submittedName>
        <fullName evidence="2">Uncharacterized protein</fullName>
    </submittedName>
</protein>
<feature type="region of interest" description="Disordered" evidence="1">
    <location>
        <begin position="37"/>
        <end position="70"/>
    </location>
</feature>